<name>A0A6J4HCR5_9BACT</name>
<proteinExistence type="predicted"/>
<protein>
    <submittedName>
        <fullName evidence="1">Uncharacterized protein</fullName>
    </submittedName>
</protein>
<organism evidence="1">
    <name type="scientific">uncultured Adhaeribacter sp</name>
    <dbReference type="NCBI Taxonomy" id="448109"/>
    <lineage>
        <taxon>Bacteria</taxon>
        <taxon>Pseudomonadati</taxon>
        <taxon>Bacteroidota</taxon>
        <taxon>Cytophagia</taxon>
        <taxon>Cytophagales</taxon>
        <taxon>Hymenobacteraceae</taxon>
        <taxon>Adhaeribacter</taxon>
        <taxon>environmental samples</taxon>
    </lineage>
</organism>
<gene>
    <name evidence="1" type="ORF">AVDCRST_MAG95-535</name>
</gene>
<dbReference type="EMBL" id="CADCTJ010000171">
    <property type="protein sequence ID" value="CAA9220889.1"/>
    <property type="molecule type" value="Genomic_DNA"/>
</dbReference>
<sequence>MTYSDAGRQPGATHTYKIFTFTDDWGNQVSVKSSITGSTFSVGAMASAGEFHNRVKLTWNNVSGKGAEEIKIERNVPGGTKKELAIVNKSATSYSYYYGIPGYNYTYTVTPLAEGKTFVPSTSNGFRAPNGVLKGTIKSKLNAGVPGILVTVTVKTTSLTAGAGSFGASSSYTATTDSAGVYEISGIYFYKAAEFYVTPSKVNHLYSPSKLTKKLDLNSPSLSGVDFTDETVFTVAGKVSFPAPDNACTVKCVDILLNGKLTGVKTDNQGRYALAIQEEGTYTIAPRRGICTTPLMTLVPPGPTVPVPLP</sequence>
<accession>A0A6J4HCR5</accession>
<dbReference type="InterPro" id="IPR013783">
    <property type="entry name" value="Ig-like_fold"/>
</dbReference>
<evidence type="ECO:0000313" key="1">
    <source>
        <dbReference type="EMBL" id="CAA9220889.1"/>
    </source>
</evidence>
<dbReference type="Gene3D" id="2.60.40.10">
    <property type="entry name" value="Immunoglobulins"/>
    <property type="match status" value="1"/>
</dbReference>
<dbReference type="AlphaFoldDB" id="A0A6J4HCR5"/>
<reference evidence="1" key="1">
    <citation type="submission" date="2020-02" db="EMBL/GenBank/DDBJ databases">
        <authorList>
            <person name="Meier V. D."/>
        </authorList>
    </citation>
    <scope>NUCLEOTIDE SEQUENCE</scope>
    <source>
        <strain evidence="1">AVDCRST_MAG95</strain>
    </source>
</reference>